<dbReference type="Proteomes" id="UP000027586">
    <property type="component" value="Unassembled WGS sequence"/>
</dbReference>
<reference evidence="1" key="1">
    <citation type="submission" date="2013-08" db="EMBL/GenBank/DDBJ databases">
        <title>Gene expansion shapes genome architecture in the human pathogen Lichtheimia corymbifera: an evolutionary genomics analysis in the ancient terrestrial Mucorales (Mucoromycotina).</title>
        <authorList>
            <person name="Schwartze V.U."/>
            <person name="Winter S."/>
            <person name="Shelest E."/>
            <person name="Marcet-Houben M."/>
            <person name="Horn F."/>
            <person name="Wehner S."/>
            <person name="Hoffmann K."/>
            <person name="Riege K."/>
            <person name="Sammeth M."/>
            <person name="Nowrousian M."/>
            <person name="Valiante V."/>
            <person name="Linde J."/>
            <person name="Jacobsen I.D."/>
            <person name="Marz M."/>
            <person name="Brakhage A.A."/>
            <person name="Gabaldon T."/>
            <person name="Bocker S."/>
            <person name="Voigt K."/>
        </authorList>
    </citation>
    <scope>NUCLEOTIDE SEQUENCE [LARGE SCALE GENOMIC DNA]</scope>
    <source>
        <strain evidence="1">FSU 9682</strain>
    </source>
</reference>
<dbReference type="VEuPathDB" id="FungiDB:LCOR_11063.1"/>
<keyword evidence="2" id="KW-1185">Reference proteome</keyword>
<name>A0A068SG83_9FUNG</name>
<accession>A0A068SG83</accession>
<gene>
    <name evidence="1" type="ORF">LCOR_11063.1</name>
</gene>
<dbReference type="EMBL" id="CBTN010000088">
    <property type="protein sequence ID" value="CDH60276.1"/>
    <property type="molecule type" value="Genomic_DNA"/>
</dbReference>
<sequence>MLINFIHLKTARFIMNILNAGDLKCRMDDDKVRSTPPKPEIAHHEPEVFMQGTIDRNEQFRPHKDATLHYESFEWQRPNVWTGT</sequence>
<organism evidence="1 2">
    <name type="scientific">Lichtheimia corymbifera JMRC:FSU:9682</name>
    <dbReference type="NCBI Taxonomy" id="1263082"/>
    <lineage>
        <taxon>Eukaryota</taxon>
        <taxon>Fungi</taxon>
        <taxon>Fungi incertae sedis</taxon>
        <taxon>Mucoromycota</taxon>
        <taxon>Mucoromycotina</taxon>
        <taxon>Mucoromycetes</taxon>
        <taxon>Mucorales</taxon>
        <taxon>Lichtheimiaceae</taxon>
        <taxon>Lichtheimia</taxon>
    </lineage>
</organism>
<proteinExistence type="predicted"/>
<evidence type="ECO:0000313" key="2">
    <source>
        <dbReference type="Proteomes" id="UP000027586"/>
    </source>
</evidence>
<protein>
    <submittedName>
        <fullName evidence="1">Uncharacterized protein</fullName>
    </submittedName>
</protein>
<comment type="caution">
    <text evidence="1">The sequence shown here is derived from an EMBL/GenBank/DDBJ whole genome shotgun (WGS) entry which is preliminary data.</text>
</comment>
<dbReference type="AlphaFoldDB" id="A0A068SG83"/>
<evidence type="ECO:0000313" key="1">
    <source>
        <dbReference type="EMBL" id="CDH60276.1"/>
    </source>
</evidence>